<reference evidence="1 2" key="1">
    <citation type="submission" date="2023-10" db="EMBL/GenBank/DDBJ databases">
        <title>Sorlinia euscelidii gen. nov., sp. nov., an acetic acid bacteria isolated from the gut of Euscelidius variegatus emitter.</title>
        <authorList>
            <person name="Michoud G."/>
            <person name="Marasco R."/>
            <person name="Seferji K."/>
            <person name="Gonella E."/>
            <person name="Garuglieri E."/>
            <person name="Alma A."/>
            <person name="Mapelli F."/>
            <person name="Borin S."/>
            <person name="Daffonchio D."/>
            <person name="Crotti E."/>
        </authorList>
    </citation>
    <scope>NUCLEOTIDE SEQUENCE [LARGE SCALE GENOMIC DNA]</scope>
    <source>
        <strain evidence="1 2">EV16P</strain>
    </source>
</reference>
<organism evidence="1 2">
    <name type="scientific">Sorlinia euscelidii</name>
    <dbReference type="NCBI Taxonomy" id="3081148"/>
    <lineage>
        <taxon>Bacteria</taxon>
        <taxon>Pseudomonadati</taxon>
        <taxon>Pseudomonadota</taxon>
        <taxon>Alphaproteobacteria</taxon>
        <taxon>Acetobacterales</taxon>
        <taxon>Acetobacteraceae</taxon>
        <taxon>Sorlinia</taxon>
    </lineage>
</organism>
<dbReference type="Proteomes" id="UP001312908">
    <property type="component" value="Unassembled WGS sequence"/>
</dbReference>
<name>A0ABU7U2C4_9PROT</name>
<proteinExistence type="predicted"/>
<dbReference type="EMBL" id="JAWJZY010000003">
    <property type="protein sequence ID" value="MEE8658997.1"/>
    <property type="molecule type" value="Genomic_DNA"/>
</dbReference>
<gene>
    <name evidence="1" type="ORF">DOFOFD_08230</name>
</gene>
<evidence type="ECO:0000313" key="1">
    <source>
        <dbReference type="EMBL" id="MEE8658997.1"/>
    </source>
</evidence>
<dbReference type="InterPro" id="IPR011009">
    <property type="entry name" value="Kinase-like_dom_sf"/>
</dbReference>
<comment type="caution">
    <text evidence="1">The sequence shown here is derived from an EMBL/GenBank/DDBJ whole genome shotgun (WGS) entry which is preliminary data.</text>
</comment>
<evidence type="ECO:0008006" key="3">
    <source>
        <dbReference type="Google" id="ProtNLM"/>
    </source>
</evidence>
<keyword evidence="2" id="KW-1185">Reference proteome</keyword>
<protein>
    <recommendedName>
        <fullName evidence="3">Aminoglycoside phosphotransferase domain-containing protein</fullName>
    </recommendedName>
</protein>
<accession>A0ABU7U2C4</accession>
<sequence length="142" mass="16058">MWRGTGEDAVPVSVFDFGMADRTSTLFDLAIAIERSMITWLAPDMSQWQVRYDALGAFLRGYEARRPLSATSRQALAAVLPLCHVHFALSEHRYFASLLHDDHSARVAFEKYFIGHVEWFQTPPGESLLRYIVQGEKPGATL</sequence>
<dbReference type="Gene3D" id="3.90.1200.10">
    <property type="match status" value="1"/>
</dbReference>
<dbReference type="RefSeq" id="WP_394819867.1">
    <property type="nucleotide sequence ID" value="NZ_JAWJZY010000003.1"/>
</dbReference>
<evidence type="ECO:0000313" key="2">
    <source>
        <dbReference type="Proteomes" id="UP001312908"/>
    </source>
</evidence>
<dbReference type="SUPFAM" id="SSF56112">
    <property type="entry name" value="Protein kinase-like (PK-like)"/>
    <property type="match status" value="1"/>
</dbReference>